<dbReference type="RefSeq" id="WP_127906349.1">
    <property type="nucleotide sequence ID" value="NZ_RQXX01000003.1"/>
</dbReference>
<accession>A0A438AG68</accession>
<sequence>MSKTDLASSLSESGAFDVEVQGGKIPVNFKRAGSKTRIVIFSFHGAIDRTTRRIPAYAPFLPGIGNLAHQVSVSDPTMLVEGSFSMSWYAGHEGFKTQDILKQVFEDIIEALDVDKVIFLGASSGGFASLYYSWHFPGSVCVAACPQTCLALYYKRHVDRYLAEGWPSMSGIEALSNTICTDVGALYSQRIPNTVIYLQSTGDHKHFVTQLIPFLSNLKVTDKDRSFILNSGYWGKLGHSGSVPREAFMPWIKAILMSQVFDADALMQTHYELNATPGKIAAPSSAPRQNKDDFAAADIELASKITAWQHGRA</sequence>
<protein>
    <recommendedName>
        <fullName evidence="3">Peptidase S9 prolyl oligopeptidase catalytic domain-containing protein</fullName>
    </recommendedName>
</protein>
<evidence type="ECO:0000313" key="2">
    <source>
        <dbReference type="Proteomes" id="UP000285908"/>
    </source>
</evidence>
<reference evidence="1 2" key="1">
    <citation type="submission" date="2018-11" db="EMBL/GenBank/DDBJ databases">
        <title>Mesobaculum littorinae gen. nov., sp. nov., isolated from Littorina scabra that represents a novel genus of the order Rhodobacteraceae.</title>
        <authorList>
            <person name="Li F."/>
        </authorList>
    </citation>
    <scope>NUCLEOTIDE SEQUENCE [LARGE SCALE GENOMIC DNA]</scope>
    <source>
        <strain evidence="1 2">M0103</strain>
    </source>
</reference>
<dbReference type="InterPro" id="IPR029058">
    <property type="entry name" value="AB_hydrolase_fold"/>
</dbReference>
<dbReference type="SUPFAM" id="SSF53474">
    <property type="entry name" value="alpha/beta-Hydrolases"/>
    <property type="match status" value="2"/>
</dbReference>
<proteinExistence type="predicted"/>
<organism evidence="1 2">
    <name type="scientific">Mesobaculum littorinae</name>
    <dbReference type="NCBI Taxonomy" id="2486419"/>
    <lineage>
        <taxon>Bacteria</taxon>
        <taxon>Pseudomonadati</taxon>
        <taxon>Pseudomonadota</taxon>
        <taxon>Alphaproteobacteria</taxon>
        <taxon>Rhodobacterales</taxon>
        <taxon>Roseobacteraceae</taxon>
        <taxon>Mesobaculum</taxon>
    </lineage>
</organism>
<dbReference type="OrthoDB" id="8421922at2"/>
<dbReference type="Proteomes" id="UP000285908">
    <property type="component" value="Unassembled WGS sequence"/>
</dbReference>
<comment type="caution">
    <text evidence="1">The sequence shown here is derived from an EMBL/GenBank/DDBJ whole genome shotgun (WGS) entry which is preliminary data.</text>
</comment>
<keyword evidence="2" id="KW-1185">Reference proteome</keyword>
<name>A0A438AG68_9RHOB</name>
<evidence type="ECO:0008006" key="3">
    <source>
        <dbReference type="Google" id="ProtNLM"/>
    </source>
</evidence>
<evidence type="ECO:0000313" key="1">
    <source>
        <dbReference type="EMBL" id="RVV97684.1"/>
    </source>
</evidence>
<gene>
    <name evidence="1" type="ORF">EKE94_09250</name>
</gene>
<dbReference type="Gene3D" id="3.40.50.1820">
    <property type="entry name" value="alpha/beta hydrolase"/>
    <property type="match status" value="1"/>
</dbReference>
<dbReference type="AlphaFoldDB" id="A0A438AG68"/>
<dbReference type="EMBL" id="RQXX01000003">
    <property type="protein sequence ID" value="RVV97684.1"/>
    <property type="molecule type" value="Genomic_DNA"/>
</dbReference>